<organism evidence="1 2">
    <name type="scientific">Glomus cerebriforme</name>
    <dbReference type="NCBI Taxonomy" id="658196"/>
    <lineage>
        <taxon>Eukaryota</taxon>
        <taxon>Fungi</taxon>
        <taxon>Fungi incertae sedis</taxon>
        <taxon>Mucoromycota</taxon>
        <taxon>Glomeromycotina</taxon>
        <taxon>Glomeromycetes</taxon>
        <taxon>Glomerales</taxon>
        <taxon>Glomeraceae</taxon>
        <taxon>Glomus</taxon>
    </lineage>
</organism>
<comment type="caution">
    <text evidence="1">The sequence shown here is derived from an EMBL/GenBank/DDBJ whole genome shotgun (WGS) entry which is preliminary data.</text>
</comment>
<dbReference type="EMBL" id="QKYT01000797">
    <property type="protein sequence ID" value="RIA81443.1"/>
    <property type="molecule type" value="Genomic_DNA"/>
</dbReference>
<reference evidence="1 2" key="1">
    <citation type="submission" date="2018-06" db="EMBL/GenBank/DDBJ databases">
        <title>Comparative genomics reveals the genomic features of Rhizophagus irregularis, R. cerebriforme, R. diaphanum and Gigaspora rosea, and their symbiotic lifestyle signature.</title>
        <authorList>
            <person name="Morin E."/>
            <person name="San Clemente H."/>
            <person name="Chen E.C.H."/>
            <person name="De La Providencia I."/>
            <person name="Hainaut M."/>
            <person name="Kuo A."/>
            <person name="Kohler A."/>
            <person name="Murat C."/>
            <person name="Tang N."/>
            <person name="Roy S."/>
            <person name="Loubradou J."/>
            <person name="Henrissat B."/>
            <person name="Grigoriev I.V."/>
            <person name="Corradi N."/>
            <person name="Roux C."/>
            <person name="Martin F.M."/>
        </authorList>
    </citation>
    <scope>NUCLEOTIDE SEQUENCE [LARGE SCALE GENOMIC DNA]</scope>
    <source>
        <strain evidence="1 2">DAOM 227022</strain>
    </source>
</reference>
<evidence type="ECO:0000313" key="1">
    <source>
        <dbReference type="EMBL" id="RIA81443.1"/>
    </source>
</evidence>
<proteinExistence type="predicted"/>
<sequence>MVLLAFRLVREVGDNSPSVRVIGIRKRNVLTERFFFFFVNSALGIWDWKHSALGIRDQKHSALRIQNSEMYTEAGNFASKSEYAWLNAIIYLYIVQKMEFHEIPKR</sequence>
<keyword evidence="2" id="KW-1185">Reference proteome</keyword>
<name>A0A397S4V6_9GLOM</name>
<evidence type="ECO:0000313" key="2">
    <source>
        <dbReference type="Proteomes" id="UP000265703"/>
    </source>
</evidence>
<dbReference type="Proteomes" id="UP000265703">
    <property type="component" value="Unassembled WGS sequence"/>
</dbReference>
<accession>A0A397S4V6</accession>
<protein>
    <submittedName>
        <fullName evidence="1">Uncharacterized protein</fullName>
    </submittedName>
</protein>
<gene>
    <name evidence="1" type="ORF">C1645_744518</name>
</gene>
<dbReference type="AlphaFoldDB" id="A0A397S4V6"/>